<reference evidence="2" key="1">
    <citation type="submission" date="2016-10" db="EMBL/GenBank/DDBJ databases">
        <authorList>
            <person name="Varghese N."/>
            <person name="Submissions S."/>
        </authorList>
    </citation>
    <scope>NUCLEOTIDE SEQUENCE [LARGE SCALE GENOMIC DNA]</scope>
    <source>
        <strain evidence="2">S6-262</strain>
    </source>
</reference>
<dbReference type="InterPro" id="IPR029033">
    <property type="entry name" value="His_PPase_superfam"/>
</dbReference>
<proteinExistence type="predicted"/>
<gene>
    <name evidence="1" type="ORF">SAMN05192583_1725</name>
</gene>
<dbReference type="GO" id="GO:0005737">
    <property type="term" value="C:cytoplasm"/>
    <property type="evidence" value="ECO:0007669"/>
    <property type="project" value="TreeGrafter"/>
</dbReference>
<dbReference type="InterPro" id="IPR050275">
    <property type="entry name" value="PGM_Phosphatase"/>
</dbReference>
<dbReference type="AlphaFoldDB" id="A0A1H8CRJ7"/>
<dbReference type="PANTHER" id="PTHR48100:SF1">
    <property type="entry name" value="HISTIDINE PHOSPHATASE FAMILY PROTEIN-RELATED"/>
    <property type="match status" value="1"/>
</dbReference>
<dbReference type="PANTHER" id="PTHR48100">
    <property type="entry name" value="BROAD-SPECIFICITY PHOSPHATASE YOR283W-RELATED"/>
    <property type="match status" value="1"/>
</dbReference>
<organism evidence="1 2">
    <name type="scientific">Sphingomonas gellani</name>
    <dbReference type="NCBI Taxonomy" id="1166340"/>
    <lineage>
        <taxon>Bacteria</taxon>
        <taxon>Pseudomonadati</taxon>
        <taxon>Pseudomonadota</taxon>
        <taxon>Alphaproteobacteria</taxon>
        <taxon>Sphingomonadales</taxon>
        <taxon>Sphingomonadaceae</taxon>
        <taxon>Sphingomonas</taxon>
    </lineage>
</organism>
<accession>A0A1H8CRJ7</accession>
<dbReference type="SUPFAM" id="SSF53254">
    <property type="entry name" value="Phosphoglycerate mutase-like"/>
    <property type="match status" value="1"/>
</dbReference>
<keyword evidence="2" id="KW-1185">Reference proteome</keyword>
<name>A0A1H8CRJ7_9SPHN</name>
<evidence type="ECO:0000313" key="1">
    <source>
        <dbReference type="EMBL" id="SEM97655.1"/>
    </source>
</evidence>
<sequence length="195" mass="20791">MTNPRVVHLMRHGEPVLTERMLGRTDCAVTAQGVAACVDAAAALSFESVLASDLARARTCAQAIAAGMNRTVAVDPRWRELDFGAWDGCSAGDVDQATLGRFWDDPDARPPPDGERWSELVARVSAALDDLADQTLVVTHAGAIRAALSAACGFDVRQTWAFALPYACVVTLRLWQEAAPSGQIVALSSDEGARR</sequence>
<dbReference type="Proteomes" id="UP000199206">
    <property type="component" value="Unassembled WGS sequence"/>
</dbReference>
<protein>
    <submittedName>
        <fullName evidence="1">Alpha-ribazole phosphatase</fullName>
    </submittedName>
</protein>
<dbReference type="STRING" id="1166340.SAMN05192583_1725"/>
<dbReference type="InterPro" id="IPR013078">
    <property type="entry name" value="His_Pase_superF_clade-1"/>
</dbReference>
<dbReference type="RefSeq" id="WP_425288445.1">
    <property type="nucleotide sequence ID" value="NZ_FOCF01000003.1"/>
</dbReference>
<dbReference type="Gene3D" id="3.40.50.1240">
    <property type="entry name" value="Phosphoglycerate mutase-like"/>
    <property type="match status" value="1"/>
</dbReference>
<evidence type="ECO:0000313" key="2">
    <source>
        <dbReference type="Proteomes" id="UP000199206"/>
    </source>
</evidence>
<dbReference type="GO" id="GO:0016791">
    <property type="term" value="F:phosphatase activity"/>
    <property type="evidence" value="ECO:0007669"/>
    <property type="project" value="TreeGrafter"/>
</dbReference>
<dbReference type="Pfam" id="PF00300">
    <property type="entry name" value="His_Phos_1"/>
    <property type="match status" value="1"/>
</dbReference>
<dbReference type="EMBL" id="FOCF01000003">
    <property type="protein sequence ID" value="SEM97655.1"/>
    <property type="molecule type" value="Genomic_DNA"/>
</dbReference>
<dbReference type="CDD" id="cd07067">
    <property type="entry name" value="HP_PGM_like"/>
    <property type="match status" value="1"/>
</dbReference>
<dbReference type="SMART" id="SM00855">
    <property type="entry name" value="PGAM"/>
    <property type="match status" value="1"/>
</dbReference>